<accession>A0ABZ2C0P3</accession>
<dbReference type="Pfam" id="PF01323">
    <property type="entry name" value="DSBA"/>
    <property type="match status" value="1"/>
</dbReference>
<dbReference type="EMBL" id="CP143425">
    <property type="protein sequence ID" value="WVX51538.1"/>
    <property type="molecule type" value="Genomic_DNA"/>
</dbReference>
<evidence type="ECO:0000313" key="2">
    <source>
        <dbReference type="EMBL" id="WVX51538.1"/>
    </source>
</evidence>
<dbReference type="RefSeq" id="WP_187430162.1">
    <property type="nucleotide sequence ID" value="NZ_CP143425.1"/>
</dbReference>
<geneLocation type="plasmid" evidence="2 3">
    <name>pROLI83</name>
</geneLocation>
<name>A0ABZ2C0P3_9RHOB</name>
<sequence>MAKTTDWKRRALLAGGALAVAGWVKGVPYLASLGQPDFAFEDIPGLSPFRRLQGEGASTAGAAIFAGLDPGELDNDADDELEQFVRTNPCAAFFGEESSNTVPVAMFSDFACPICRVMDDRLTDLAASDPNTFHIVRHQLPLLGVASAVASRAVLAADLQGQYREMHARLIRTPAVTDERFIAAIAKNLDLDADRLLEDMQSDAIDRRLRLTAAIADVFGFIGTPAFAVGRTVFMGSIQTGSLRKLIADENSNPCLIA</sequence>
<keyword evidence="2" id="KW-0614">Plasmid</keyword>
<evidence type="ECO:0000259" key="1">
    <source>
        <dbReference type="Pfam" id="PF01323"/>
    </source>
</evidence>
<dbReference type="SUPFAM" id="SSF52833">
    <property type="entry name" value="Thioredoxin-like"/>
    <property type="match status" value="1"/>
</dbReference>
<protein>
    <recommendedName>
        <fullName evidence="1">DSBA-like thioredoxin domain-containing protein</fullName>
    </recommendedName>
</protein>
<dbReference type="InterPro" id="IPR036249">
    <property type="entry name" value="Thioredoxin-like_sf"/>
</dbReference>
<organism evidence="2 3">
    <name type="scientific">Roseobacter fucihabitans</name>
    <dbReference type="NCBI Taxonomy" id="1537242"/>
    <lineage>
        <taxon>Bacteria</taxon>
        <taxon>Pseudomonadati</taxon>
        <taxon>Pseudomonadota</taxon>
        <taxon>Alphaproteobacteria</taxon>
        <taxon>Rhodobacterales</taxon>
        <taxon>Roseobacteraceae</taxon>
        <taxon>Roseobacter</taxon>
    </lineage>
</organism>
<dbReference type="InterPro" id="IPR001853">
    <property type="entry name" value="DSBA-like_thioredoxin_dom"/>
</dbReference>
<dbReference type="Proteomes" id="UP001318682">
    <property type="component" value="Plasmid pROLI83"/>
</dbReference>
<reference evidence="2 3" key="1">
    <citation type="submission" date="2024-01" db="EMBL/GenBank/DDBJ databases">
        <title>Roseobacter fucihabitans sp. nov., isolated from the brown alga Fucus spiralis.</title>
        <authorList>
            <person name="Hahnke S."/>
            <person name="Berger M."/>
            <person name="Schlingloff A."/>
            <person name="Athale I."/>
            <person name="Neumann-Schaal M."/>
            <person name="Adenaya A."/>
            <person name="Poehlein A."/>
            <person name="Daniel R."/>
            <person name="Pertersen J."/>
            <person name="Brinkhoff T."/>
        </authorList>
    </citation>
    <scope>NUCLEOTIDE SEQUENCE [LARGE SCALE GENOMIC DNA]</scope>
    <source>
        <strain evidence="2 3">B14</strain>
        <plasmid evidence="2 3">pROLI83</plasmid>
    </source>
</reference>
<dbReference type="Gene3D" id="3.40.30.10">
    <property type="entry name" value="Glutaredoxin"/>
    <property type="match status" value="1"/>
</dbReference>
<evidence type="ECO:0000313" key="3">
    <source>
        <dbReference type="Proteomes" id="UP001318682"/>
    </source>
</evidence>
<keyword evidence="3" id="KW-1185">Reference proteome</keyword>
<feature type="domain" description="DSBA-like thioredoxin" evidence="1">
    <location>
        <begin position="104"/>
        <end position="246"/>
    </location>
</feature>
<gene>
    <name evidence="2" type="ORF">ROLI_046400</name>
</gene>
<proteinExistence type="predicted"/>